<protein>
    <recommendedName>
        <fullName evidence="4">HTH CENPB-type domain-containing protein</fullName>
    </recommendedName>
</protein>
<proteinExistence type="predicted"/>
<evidence type="ECO:0000256" key="3">
    <source>
        <dbReference type="SAM" id="MobiDB-lite"/>
    </source>
</evidence>
<reference evidence="5" key="1">
    <citation type="submission" date="2020-11" db="EMBL/GenBank/DDBJ databases">
        <authorList>
            <person name="Tran Van P."/>
        </authorList>
    </citation>
    <scope>NUCLEOTIDE SEQUENCE</scope>
</reference>
<feature type="non-terminal residue" evidence="5">
    <location>
        <position position="196"/>
    </location>
</feature>
<keyword evidence="2" id="KW-0238">DNA-binding</keyword>
<dbReference type="GO" id="GO:0003677">
    <property type="term" value="F:DNA binding"/>
    <property type="evidence" value="ECO:0007669"/>
    <property type="project" value="UniProtKB-KW"/>
</dbReference>
<evidence type="ECO:0000259" key="4">
    <source>
        <dbReference type="PROSITE" id="PS51253"/>
    </source>
</evidence>
<feature type="compositionally biased region" description="Acidic residues" evidence="3">
    <location>
        <begin position="169"/>
        <end position="180"/>
    </location>
</feature>
<name>A0A7R9GL52_9CRUS</name>
<dbReference type="Gene3D" id="1.10.10.60">
    <property type="entry name" value="Homeodomain-like"/>
    <property type="match status" value="1"/>
</dbReference>
<dbReference type="PANTHER" id="PTHR19303:SF73">
    <property type="entry name" value="PROTEIN PDC2"/>
    <property type="match status" value="1"/>
</dbReference>
<evidence type="ECO:0000313" key="5">
    <source>
        <dbReference type="EMBL" id="CAD7285376.1"/>
    </source>
</evidence>
<dbReference type="Pfam" id="PF03221">
    <property type="entry name" value="HTH_Tnp_Tc5"/>
    <property type="match status" value="1"/>
</dbReference>
<dbReference type="PANTHER" id="PTHR19303">
    <property type="entry name" value="TRANSPOSON"/>
    <property type="match status" value="1"/>
</dbReference>
<keyword evidence="6" id="KW-1185">Reference proteome</keyword>
<dbReference type="Proteomes" id="UP000678499">
    <property type="component" value="Unassembled WGS sequence"/>
</dbReference>
<gene>
    <name evidence="5" type="ORF">NMOB1V02_LOCUS12978</name>
</gene>
<comment type="subcellular location">
    <subcellularLocation>
        <location evidence="1">Nucleus</location>
    </subcellularLocation>
</comment>
<evidence type="ECO:0000313" key="6">
    <source>
        <dbReference type="Proteomes" id="UP000678499"/>
    </source>
</evidence>
<dbReference type="EMBL" id="CAJPEX010014000">
    <property type="protein sequence ID" value="CAG0925528.1"/>
    <property type="molecule type" value="Genomic_DNA"/>
</dbReference>
<dbReference type="InterPro" id="IPR006600">
    <property type="entry name" value="HTH_CenpB_DNA-bd_dom"/>
</dbReference>
<feature type="region of interest" description="Disordered" evidence="3">
    <location>
        <begin position="158"/>
        <end position="196"/>
    </location>
</feature>
<organism evidence="5">
    <name type="scientific">Notodromas monacha</name>
    <dbReference type="NCBI Taxonomy" id="399045"/>
    <lineage>
        <taxon>Eukaryota</taxon>
        <taxon>Metazoa</taxon>
        <taxon>Ecdysozoa</taxon>
        <taxon>Arthropoda</taxon>
        <taxon>Crustacea</taxon>
        <taxon>Oligostraca</taxon>
        <taxon>Ostracoda</taxon>
        <taxon>Podocopa</taxon>
        <taxon>Podocopida</taxon>
        <taxon>Cypridocopina</taxon>
        <taxon>Cypridoidea</taxon>
        <taxon>Cyprididae</taxon>
        <taxon>Notodromas</taxon>
    </lineage>
</organism>
<dbReference type="OrthoDB" id="5875523at2759"/>
<dbReference type="GO" id="GO:0005634">
    <property type="term" value="C:nucleus"/>
    <property type="evidence" value="ECO:0007669"/>
    <property type="project" value="UniProtKB-SubCell"/>
</dbReference>
<dbReference type="SUPFAM" id="SSF46689">
    <property type="entry name" value="Homeodomain-like"/>
    <property type="match status" value="1"/>
</dbReference>
<evidence type="ECO:0000256" key="2">
    <source>
        <dbReference type="ARBA" id="ARBA00023125"/>
    </source>
</evidence>
<accession>A0A7R9GL52</accession>
<dbReference type="SMART" id="SM00674">
    <property type="entry name" value="CENPB"/>
    <property type="match status" value="1"/>
</dbReference>
<dbReference type="EMBL" id="OA896037">
    <property type="protein sequence ID" value="CAD7285376.1"/>
    <property type="molecule type" value="Genomic_DNA"/>
</dbReference>
<dbReference type="PROSITE" id="PS51253">
    <property type="entry name" value="HTH_CENPB"/>
    <property type="match status" value="1"/>
</dbReference>
<dbReference type="InterPro" id="IPR050863">
    <property type="entry name" value="CenT-Element_Derived"/>
</dbReference>
<evidence type="ECO:0000256" key="1">
    <source>
        <dbReference type="ARBA" id="ARBA00004123"/>
    </source>
</evidence>
<dbReference type="InterPro" id="IPR009057">
    <property type="entry name" value="Homeodomain-like_sf"/>
</dbReference>
<dbReference type="AlphaFoldDB" id="A0A7R9GL52"/>
<sequence length="196" mass="21960">RLRPAPFDDVEKAVFMWFTDLRSKNMPISGPLIQEKAKVLAASLGHLDFTASWGWLIRFQERFGITARIICGETSAVKQSTIAKCWQKSGIFESNSEADLAEEDIEGMHDQVNKDLWDSVVESLPEFPQNQLSFEDFVNADEQLLVSSELTDAEILQSVSPQSQHEEDSSNAESDDEVSITEEKTTSAQAFKGLQE</sequence>
<feature type="non-terminal residue" evidence="5">
    <location>
        <position position="1"/>
    </location>
</feature>
<feature type="domain" description="HTH CENPB-type" evidence="4">
    <location>
        <begin position="1"/>
        <end position="69"/>
    </location>
</feature>